<feature type="modified residue" description="4-aspartylphosphate" evidence="2">
    <location>
        <position position="116"/>
    </location>
</feature>
<dbReference type="GO" id="GO:0000160">
    <property type="term" value="P:phosphorelay signal transduction system"/>
    <property type="evidence" value="ECO:0007669"/>
    <property type="project" value="InterPro"/>
</dbReference>
<dbReference type="AlphaFoldDB" id="A0A011PNH6"/>
<name>A0A011PNH6_ACCRE</name>
<comment type="caution">
    <text evidence="5">The sequence shown here is derived from an EMBL/GenBank/DDBJ whole genome shotgun (WGS) entry which is preliminary data.</text>
</comment>
<evidence type="ECO:0000256" key="2">
    <source>
        <dbReference type="PROSITE-ProRule" id="PRU00169"/>
    </source>
</evidence>
<evidence type="ECO:0000313" key="6">
    <source>
        <dbReference type="Proteomes" id="UP000022141"/>
    </source>
</evidence>
<dbReference type="Pfam" id="PF00072">
    <property type="entry name" value="Response_reg"/>
    <property type="match status" value="1"/>
</dbReference>
<dbReference type="STRING" id="1454004.AW11_01839"/>
<dbReference type="eggNOG" id="COG3437">
    <property type="taxonomic scope" value="Bacteria"/>
</dbReference>
<gene>
    <name evidence="5" type="primary">hupR1_1</name>
    <name evidence="5" type="ORF">AW11_01839</name>
</gene>
<evidence type="ECO:0000256" key="1">
    <source>
        <dbReference type="ARBA" id="ARBA00022553"/>
    </source>
</evidence>
<dbReference type="SUPFAM" id="SSF141868">
    <property type="entry name" value="EAL domain-like"/>
    <property type="match status" value="1"/>
</dbReference>
<dbReference type="Pfam" id="PF00563">
    <property type="entry name" value="EAL"/>
    <property type="match status" value="1"/>
</dbReference>
<proteinExistence type="predicted"/>
<sequence>MSHKLGKITLAEGVESEEQMQYLRRNDCDEMQGYFFSRPLPADQLAALRSAGKRLALASGRDDAPPTVLLVDDEPSILSALNRLLRREGYRVLLADSASTAFAVLAREPVAVIVSDQRMPVMTGTELLARVKTLYPRTVRLVLSGYSEITAVTDAINKGSIHKYLSKPWDDEHLKSEIRDAFRTWKERFGKEHD</sequence>
<evidence type="ECO:0000259" key="4">
    <source>
        <dbReference type="PROSITE" id="PS50883"/>
    </source>
</evidence>
<keyword evidence="6" id="KW-1185">Reference proteome</keyword>
<evidence type="ECO:0000313" key="5">
    <source>
        <dbReference type="EMBL" id="EXI88981.1"/>
    </source>
</evidence>
<dbReference type="EMBL" id="JEMY01000022">
    <property type="protein sequence ID" value="EXI88981.1"/>
    <property type="molecule type" value="Genomic_DNA"/>
</dbReference>
<dbReference type="Gene3D" id="3.20.20.450">
    <property type="entry name" value="EAL domain"/>
    <property type="match status" value="1"/>
</dbReference>
<dbReference type="InterPro" id="IPR011006">
    <property type="entry name" value="CheY-like_superfamily"/>
</dbReference>
<keyword evidence="1 2" id="KW-0597">Phosphoprotein</keyword>
<dbReference type="InterPro" id="IPR050595">
    <property type="entry name" value="Bact_response_regulator"/>
</dbReference>
<dbReference type="PROSITE" id="PS50110">
    <property type="entry name" value="RESPONSE_REGULATORY"/>
    <property type="match status" value="1"/>
</dbReference>
<organism evidence="5 6">
    <name type="scientific">Accumulibacter regalis</name>
    <dbReference type="NCBI Taxonomy" id="522306"/>
    <lineage>
        <taxon>Bacteria</taxon>
        <taxon>Pseudomonadati</taxon>
        <taxon>Pseudomonadota</taxon>
        <taxon>Betaproteobacteria</taxon>
        <taxon>Candidatus Accumulibacter</taxon>
    </lineage>
</organism>
<dbReference type="SMART" id="SM00448">
    <property type="entry name" value="REC"/>
    <property type="match status" value="1"/>
</dbReference>
<dbReference type="CDD" id="cd17569">
    <property type="entry name" value="REC_HupR-like"/>
    <property type="match status" value="1"/>
</dbReference>
<feature type="domain" description="EAL" evidence="4">
    <location>
        <begin position="1"/>
        <end position="53"/>
    </location>
</feature>
<dbReference type="InterPro" id="IPR001633">
    <property type="entry name" value="EAL_dom"/>
</dbReference>
<dbReference type="Proteomes" id="UP000022141">
    <property type="component" value="Unassembled WGS sequence"/>
</dbReference>
<dbReference type="eggNOG" id="COG5001">
    <property type="taxonomic scope" value="Bacteria"/>
</dbReference>
<protein>
    <submittedName>
        <fullName evidence="5">Hydrogenase transcriptional regulatory protein hupR1</fullName>
    </submittedName>
</protein>
<accession>A0A011PNH6</accession>
<dbReference type="PROSITE" id="PS50883">
    <property type="entry name" value="EAL"/>
    <property type="match status" value="1"/>
</dbReference>
<dbReference type="Gene3D" id="3.40.50.2300">
    <property type="match status" value="1"/>
</dbReference>
<dbReference type="InterPro" id="IPR035919">
    <property type="entry name" value="EAL_sf"/>
</dbReference>
<evidence type="ECO:0000259" key="3">
    <source>
        <dbReference type="PROSITE" id="PS50110"/>
    </source>
</evidence>
<dbReference type="PANTHER" id="PTHR44591:SF19">
    <property type="entry name" value="TWO-COMPONENT RESPONSE REGULATOR-RELATED"/>
    <property type="match status" value="1"/>
</dbReference>
<dbReference type="InterPro" id="IPR001789">
    <property type="entry name" value="Sig_transdc_resp-reg_receiver"/>
</dbReference>
<dbReference type="PATRIC" id="fig|1454004.3.peg.1898"/>
<reference evidence="5" key="1">
    <citation type="submission" date="2014-02" db="EMBL/GenBank/DDBJ databases">
        <title>Expanding our view of genomic diversity in Candidatus Accumulibacter clades.</title>
        <authorList>
            <person name="Skennerton C.T."/>
            <person name="Barr J.J."/>
            <person name="Slater F.R."/>
            <person name="Bond P.L."/>
            <person name="Tyson G.W."/>
        </authorList>
    </citation>
    <scope>NUCLEOTIDE SEQUENCE [LARGE SCALE GENOMIC DNA]</scope>
</reference>
<feature type="domain" description="Response regulatory" evidence="3">
    <location>
        <begin position="67"/>
        <end position="182"/>
    </location>
</feature>
<dbReference type="PANTHER" id="PTHR44591">
    <property type="entry name" value="STRESS RESPONSE REGULATOR PROTEIN 1"/>
    <property type="match status" value="1"/>
</dbReference>
<dbReference type="SUPFAM" id="SSF52172">
    <property type="entry name" value="CheY-like"/>
    <property type="match status" value="1"/>
</dbReference>